<reference evidence="2 3" key="2">
    <citation type="submission" date="2018-11" db="EMBL/GenBank/DDBJ databases">
        <authorList>
            <consortium name="Pathogen Informatics"/>
        </authorList>
    </citation>
    <scope>NUCLEOTIDE SEQUENCE [LARGE SCALE GENOMIC DNA]</scope>
</reference>
<feature type="compositionally biased region" description="Basic residues" evidence="1">
    <location>
        <begin position="67"/>
        <end position="77"/>
    </location>
</feature>
<evidence type="ECO:0000313" key="2">
    <source>
        <dbReference type="EMBL" id="VDK23775.1"/>
    </source>
</evidence>
<name>A0A0M3JAG7_ANISI</name>
<feature type="region of interest" description="Disordered" evidence="1">
    <location>
        <begin position="39"/>
        <end position="77"/>
    </location>
</feature>
<accession>A0A0M3JAG7</accession>
<evidence type="ECO:0000313" key="4">
    <source>
        <dbReference type="WBParaSite" id="ASIM_0000458701-mRNA-1"/>
    </source>
</evidence>
<proteinExistence type="predicted"/>
<organism evidence="4">
    <name type="scientific">Anisakis simplex</name>
    <name type="common">Herring worm</name>
    <dbReference type="NCBI Taxonomy" id="6269"/>
    <lineage>
        <taxon>Eukaryota</taxon>
        <taxon>Metazoa</taxon>
        <taxon>Ecdysozoa</taxon>
        <taxon>Nematoda</taxon>
        <taxon>Chromadorea</taxon>
        <taxon>Rhabditida</taxon>
        <taxon>Spirurina</taxon>
        <taxon>Ascaridomorpha</taxon>
        <taxon>Ascaridoidea</taxon>
        <taxon>Anisakidae</taxon>
        <taxon>Anisakis</taxon>
        <taxon>Anisakis simplex complex</taxon>
    </lineage>
</organism>
<dbReference type="Proteomes" id="UP000267096">
    <property type="component" value="Unassembled WGS sequence"/>
</dbReference>
<sequence length="77" mass="8438">MHRSLYFKDAPLGSYKLSIEDDKPVKKLSKGEDLLELLDEAAKRPSTAKRQQSSGSRAGGIPTNGARLRKPSAKRNA</sequence>
<evidence type="ECO:0000256" key="1">
    <source>
        <dbReference type="SAM" id="MobiDB-lite"/>
    </source>
</evidence>
<evidence type="ECO:0000313" key="3">
    <source>
        <dbReference type="Proteomes" id="UP000267096"/>
    </source>
</evidence>
<gene>
    <name evidence="2" type="ORF">ASIM_LOCUS4401</name>
</gene>
<protein>
    <submittedName>
        <fullName evidence="4">Nucleoid-structuring protein H-NS</fullName>
    </submittedName>
</protein>
<keyword evidence="3" id="KW-1185">Reference proteome</keyword>
<dbReference type="AlphaFoldDB" id="A0A0M3JAG7"/>
<dbReference type="WBParaSite" id="ASIM_0000458701-mRNA-1">
    <property type="protein sequence ID" value="ASIM_0000458701-mRNA-1"/>
    <property type="gene ID" value="ASIM_0000458701"/>
</dbReference>
<reference evidence="4" key="1">
    <citation type="submission" date="2017-02" db="UniProtKB">
        <authorList>
            <consortium name="WormBaseParasite"/>
        </authorList>
    </citation>
    <scope>IDENTIFICATION</scope>
</reference>
<dbReference type="EMBL" id="UYRR01007626">
    <property type="protein sequence ID" value="VDK23775.1"/>
    <property type="molecule type" value="Genomic_DNA"/>
</dbReference>